<reference evidence="1 2" key="1">
    <citation type="journal article" date="2022" name="Nat. Plants">
        <title>Genomes of leafy and leafless Platanthera orchids illuminate the evolution of mycoheterotrophy.</title>
        <authorList>
            <person name="Li M.H."/>
            <person name="Liu K.W."/>
            <person name="Li Z."/>
            <person name="Lu H.C."/>
            <person name="Ye Q.L."/>
            <person name="Zhang D."/>
            <person name="Wang J.Y."/>
            <person name="Li Y.F."/>
            <person name="Zhong Z.M."/>
            <person name="Liu X."/>
            <person name="Yu X."/>
            <person name="Liu D.K."/>
            <person name="Tu X.D."/>
            <person name="Liu B."/>
            <person name="Hao Y."/>
            <person name="Liao X.Y."/>
            <person name="Jiang Y.T."/>
            <person name="Sun W.H."/>
            <person name="Chen J."/>
            <person name="Chen Y.Q."/>
            <person name="Ai Y."/>
            <person name="Zhai J.W."/>
            <person name="Wu S.S."/>
            <person name="Zhou Z."/>
            <person name="Hsiao Y.Y."/>
            <person name="Wu W.L."/>
            <person name="Chen Y.Y."/>
            <person name="Lin Y.F."/>
            <person name="Hsu J.L."/>
            <person name="Li C.Y."/>
            <person name="Wang Z.W."/>
            <person name="Zhao X."/>
            <person name="Zhong W.Y."/>
            <person name="Ma X.K."/>
            <person name="Ma L."/>
            <person name="Huang J."/>
            <person name="Chen G.Z."/>
            <person name="Huang M.Z."/>
            <person name="Huang L."/>
            <person name="Peng D.H."/>
            <person name="Luo Y.B."/>
            <person name="Zou S.Q."/>
            <person name="Chen S.P."/>
            <person name="Lan S."/>
            <person name="Tsai W.C."/>
            <person name="Van de Peer Y."/>
            <person name="Liu Z.J."/>
        </authorList>
    </citation>
    <scope>NUCLEOTIDE SEQUENCE [LARGE SCALE GENOMIC DNA]</scope>
    <source>
        <strain evidence="1">Lor287</strain>
    </source>
</reference>
<dbReference type="EMBL" id="JBBWWQ010000013">
    <property type="protein sequence ID" value="KAK8933450.1"/>
    <property type="molecule type" value="Genomic_DNA"/>
</dbReference>
<proteinExistence type="predicted"/>
<protein>
    <submittedName>
        <fullName evidence="1">Uncharacterized protein</fullName>
    </submittedName>
</protein>
<comment type="caution">
    <text evidence="1">The sequence shown here is derived from an EMBL/GenBank/DDBJ whole genome shotgun (WGS) entry which is preliminary data.</text>
</comment>
<dbReference type="Proteomes" id="UP001418222">
    <property type="component" value="Unassembled WGS sequence"/>
</dbReference>
<gene>
    <name evidence="1" type="ORF">KSP39_PZI015927</name>
</gene>
<organism evidence="1 2">
    <name type="scientific">Platanthera zijinensis</name>
    <dbReference type="NCBI Taxonomy" id="2320716"/>
    <lineage>
        <taxon>Eukaryota</taxon>
        <taxon>Viridiplantae</taxon>
        <taxon>Streptophyta</taxon>
        <taxon>Embryophyta</taxon>
        <taxon>Tracheophyta</taxon>
        <taxon>Spermatophyta</taxon>
        <taxon>Magnoliopsida</taxon>
        <taxon>Liliopsida</taxon>
        <taxon>Asparagales</taxon>
        <taxon>Orchidaceae</taxon>
        <taxon>Orchidoideae</taxon>
        <taxon>Orchideae</taxon>
        <taxon>Orchidinae</taxon>
        <taxon>Platanthera</taxon>
    </lineage>
</organism>
<name>A0AAP0G1A9_9ASPA</name>
<evidence type="ECO:0000313" key="1">
    <source>
        <dbReference type="EMBL" id="KAK8933450.1"/>
    </source>
</evidence>
<dbReference type="AlphaFoldDB" id="A0AAP0G1A9"/>
<accession>A0AAP0G1A9</accession>
<evidence type="ECO:0000313" key="2">
    <source>
        <dbReference type="Proteomes" id="UP001418222"/>
    </source>
</evidence>
<keyword evidence="2" id="KW-1185">Reference proteome</keyword>
<sequence length="161" mass="19016">MTLYNIEVMQLHNSCKFGLVITFHASNWATDHTTVNELEIRSWRMKGFTFLRRIARIDSLSEVENELLRRRSEAWFPSTVVLLTEPSFAGDAEDEEQQRDLALGLLLAMAKADLETKRMRWEETIHVLRASISQTWNRRRDDKQGVWGTFRQPDSRFSNRW</sequence>